<dbReference type="Proteomes" id="UP000308197">
    <property type="component" value="Unassembled WGS sequence"/>
</dbReference>
<accession>A0A5C3PDL9</accession>
<dbReference type="AlphaFoldDB" id="A0A5C3PDL9"/>
<name>A0A5C3PDL9_9APHY</name>
<dbReference type="STRING" id="1314778.A0A5C3PDL9"/>
<gene>
    <name evidence="1" type="ORF">K466DRAFT_490170</name>
</gene>
<proteinExistence type="predicted"/>
<organism evidence="1 2">
    <name type="scientific">Polyporus arcularius HHB13444</name>
    <dbReference type="NCBI Taxonomy" id="1314778"/>
    <lineage>
        <taxon>Eukaryota</taxon>
        <taxon>Fungi</taxon>
        <taxon>Dikarya</taxon>
        <taxon>Basidiomycota</taxon>
        <taxon>Agaricomycotina</taxon>
        <taxon>Agaricomycetes</taxon>
        <taxon>Polyporales</taxon>
        <taxon>Polyporaceae</taxon>
        <taxon>Polyporus</taxon>
    </lineage>
</organism>
<dbReference type="EMBL" id="ML211137">
    <property type="protein sequence ID" value="TFK87834.1"/>
    <property type="molecule type" value="Genomic_DNA"/>
</dbReference>
<evidence type="ECO:0000313" key="2">
    <source>
        <dbReference type="Proteomes" id="UP000308197"/>
    </source>
</evidence>
<sequence>MKTNLKTKTAFRNRLHPATSAELQAWKDTPLRSGDVPYVRAINTIGTSEAEVELRMESGGRWRLCLRGTDTIAVFSHPAIFYAADDYYSGNYVPKGERIPNGIIEAERYANWKCSYTYVFDTSADRSFYDMQKKLEAYVTRNPDFNPGKLPRRDYQSGGRVEYTRRFRVKAPMFLRLRDGETKPAPPDDLHPWVAEADADAKYYYANPVRPGVFALEQGRIRDIQHCQPAELTRGDVVLLMFTLTFIVGPEDWTPHYVPVDIVRVASGAPVLWNASDFAVPVVDNRVRPAFVDGEEVEGAYLVSLGLGA</sequence>
<reference evidence="1 2" key="1">
    <citation type="journal article" date="2019" name="Nat. Ecol. Evol.">
        <title>Megaphylogeny resolves global patterns of mushroom evolution.</title>
        <authorList>
            <person name="Varga T."/>
            <person name="Krizsan K."/>
            <person name="Foldi C."/>
            <person name="Dima B."/>
            <person name="Sanchez-Garcia M."/>
            <person name="Sanchez-Ramirez S."/>
            <person name="Szollosi G.J."/>
            <person name="Szarkandi J.G."/>
            <person name="Papp V."/>
            <person name="Albert L."/>
            <person name="Andreopoulos W."/>
            <person name="Angelini C."/>
            <person name="Antonin V."/>
            <person name="Barry K.W."/>
            <person name="Bougher N.L."/>
            <person name="Buchanan P."/>
            <person name="Buyck B."/>
            <person name="Bense V."/>
            <person name="Catcheside P."/>
            <person name="Chovatia M."/>
            <person name="Cooper J."/>
            <person name="Damon W."/>
            <person name="Desjardin D."/>
            <person name="Finy P."/>
            <person name="Geml J."/>
            <person name="Haridas S."/>
            <person name="Hughes K."/>
            <person name="Justo A."/>
            <person name="Karasinski D."/>
            <person name="Kautmanova I."/>
            <person name="Kiss B."/>
            <person name="Kocsube S."/>
            <person name="Kotiranta H."/>
            <person name="LaButti K.M."/>
            <person name="Lechner B.E."/>
            <person name="Liimatainen K."/>
            <person name="Lipzen A."/>
            <person name="Lukacs Z."/>
            <person name="Mihaltcheva S."/>
            <person name="Morgado L.N."/>
            <person name="Niskanen T."/>
            <person name="Noordeloos M.E."/>
            <person name="Ohm R.A."/>
            <person name="Ortiz-Santana B."/>
            <person name="Ovrebo C."/>
            <person name="Racz N."/>
            <person name="Riley R."/>
            <person name="Savchenko A."/>
            <person name="Shiryaev A."/>
            <person name="Soop K."/>
            <person name="Spirin V."/>
            <person name="Szebenyi C."/>
            <person name="Tomsovsky M."/>
            <person name="Tulloss R.E."/>
            <person name="Uehling J."/>
            <person name="Grigoriev I.V."/>
            <person name="Vagvolgyi C."/>
            <person name="Papp T."/>
            <person name="Martin F.M."/>
            <person name="Miettinen O."/>
            <person name="Hibbett D.S."/>
            <person name="Nagy L.G."/>
        </authorList>
    </citation>
    <scope>NUCLEOTIDE SEQUENCE [LARGE SCALE GENOMIC DNA]</scope>
    <source>
        <strain evidence="1 2">HHB13444</strain>
    </source>
</reference>
<keyword evidence="2" id="KW-1185">Reference proteome</keyword>
<protein>
    <submittedName>
        <fullName evidence="1">Uncharacterized protein</fullName>
    </submittedName>
</protein>
<dbReference type="InParanoid" id="A0A5C3PDL9"/>
<evidence type="ECO:0000313" key="1">
    <source>
        <dbReference type="EMBL" id="TFK87834.1"/>
    </source>
</evidence>